<organism evidence="2 3">
    <name type="scientific">Nesterenkonia sandarakina</name>
    <dbReference type="NCBI Taxonomy" id="272918"/>
    <lineage>
        <taxon>Bacteria</taxon>
        <taxon>Bacillati</taxon>
        <taxon>Actinomycetota</taxon>
        <taxon>Actinomycetes</taxon>
        <taxon>Micrococcales</taxon>
        <taxon>Micrococcaceae</taxon>
        <taxon>Nesterenkonia</taxon>
    </lineage>
</organism>
<evidence type="ECO:0000256" key="1">
    <source>
        <dbReference type="SAM" id="MobiDB-lite"/>
    </source>
</evidence>
<comment type="caution">
    <text evidence="2">The sequence shown here is derived from an EMBL/GenBank/DDBJ whole genome shotgun (WGS) entry which is preliminary data.</text>
</comment>
<protein>
    <submittedName>
        <fullName evidence="2">Uncharacterized protein</fullName>
    </submittedName>
</protein>
<keyword evidence="3" id="KW-1185">Reference proteome</keyword>
<accession>A0A2T0YIW2</accession>
<proteinExistence type="predicted"/>
<dbReference type="Proteomes" id="UP000238217">
    <property type="component" value="Unassembled WGS sequence"/>
</dbReference>
<gene>
    <name evidence="2" type="ORF">BCL67_10967</name>
</gene>
<sequence length="64" mass="7163">MAEHADDGRVLAVDKRTGKKYREHPHIVKMAKHLELAPSTKSKTTKQVTEPERPSTGAAKNQEK</sequence>
<feature type="region of interest" description="Disordered" evidence="1">
    <location>
        <begin position="1"/>
        <end position="64"/>
    </location>
</feature>
<feature type="compositionally biased region" description="Polar residues" evidence="1">
    <location>
        <begin position="39"/>
        <end position="48"/>
    </location>
</feature>
<name>A0A2T0YIW2_9MICC</name>
<evidence type="ECO:0000313" key="3">
    <source>
        <dbReference type="Proteomes" id="UP000238217"/>
    </source>
</evidence>
<feature type="compositionally biased region" description="Basic and acidic residues" evidence="1">
    <location>
        <begin position="1"/>
        <end position="16"/>
    </location>
</feature>
<dbReference type="RefSeq" id="WP_106123069.1">
    <property type="nucleotide sequence ID" value="NZ_PVTY01000009.1"/>
</dbReference>
<reference evidence="2 3" key="1">
    <citation type="submission" date="2018-03" db="EMBL/GenBank/DDBJ databases">
        <title>Comparative analysis of microorganisms from saline springs in Andes Mountain Range, Colombia.</title>
        <authorList>
            <person name="Rubin E."/>
        </authorList>
    </citation>
    <scope>NUCLEOTIDE SEQUENCE [LARGE SCALE GENOMIC DNA]</scope>
    <source>
        <strain evidence="2 3">CG 35</strain>
    </source>
</reference>
<evidence type="ECO:0000313" key="2">
    <source>
        <dbReference type="EMBL" id="PRZ15146.1"/>
    </source>
</evidence>
<feature type="compositionally biased region" description="Basic residues" evidence="1">
    <location>
        <begin position="17"/>
        <end position="31"/>
    </location>
</feature>
<dbReference type="AlphaFoldDB" id="A0A2T0YIW2"/>
<dbReference type="EMBL" id="PVTY01000009">
    <property type="protein sequence ID" value="PRZ15146.1"/>
    <property type="molecule type" value="Genomic_DNA"/>
</dbReference>
<dbReference type="OrthoDB" id="9973434at2"/>